<evidence type="ECO:0000256" key="3">
    <source>
        <dbReference type="ARBA" id="ARBA00022722"/>
    </source>
</evidence>
<dbReference type="GO" id="GO:0006364">
    <property type="term" value="P:rRNA processing"/>
    <property type="evidence" value="ECO:0007669"/>
    <property type="project" value="InterPro"/>
</dbReference>
<evidence type="ECO:0000313" key="8">
    <source>
        <dbReference type="EMBL" id="SFW48616.1"/>
    </source>
</evidence>
<name>A0AA94L285_DESDE</name>
<evidence type="ECO:0000256" key="7">
    <source>
        <dbReference type="ARBA" id="ARBA00022833"/>
    </source>
</evidence>
<dbReference type="InterPro" id="IPR023091">
    <property type="entry name" value="MetalPrtase_cat_dom_sf_prd"/>
</dbReference>
<evidence type="ECO:0000256" key="4">
    <source>
        <dbReference type="ARBA" id="ARBA00022723"/>
    </source>
</evidence>
<evidence type="ECO:0000256" key="1">
    <source>
        <dbReference type="ARBA" id="ARBA00001947"/>
    </source>
</evidence>
<evidence type="ECO:0000256" key="5">
    <source>
        <dbReference type="ARBA" id="ARBA00022759"/>
    </source>
</evidence>
<dbReference type="Pfam" id="PF02130">
    <property type="entry name" value="YbeY"/>
    <property type="match status" value="1"/>
</dbReference>
<evidence type="ECO:0000313" key="9">
    <source>
        <dbReference type="Proteomes" id="UP000182680"/>
    </source>
</evidence>
<organism evidence="8 9">
    <name type="scientific">Desulfovibrio desulfuricans</name>
    <dbReference type="NCBI Taxonomy" id="876"/>
    <lineage>
        <taxon>Bacteria</taxon>
        <taxon>Pseudomonadati</taxon>
        <taxon>Thermodesulfobacteriota</taxon>
        <taxon>Desulfovibrionia</taxon>
        <taxon>Desulfovibrionales</taxon>
        <taxon>Desulfovibrionaceae</taxon>
        <taxon>Desulfovibrio</taxon>
    </lineage>
</organism>
<keyword evidence="4" id="KW-0479">Metal-binding</keyword>
<dbReference type="GO" id="GO:0004519">
    <property type="term" value="F:endonuclease activity"/>
    <property type="evidence" value="ECO:0007669"/>
    <property type="project" value="UniProtKB-KW"/>
</dbReference>
<dbReference type="GO" id="GO:0004222">
    <property type="term" value="F:metalloendopeptidase activity"/>
    <property type="evidence" value="ECO:0007669"/>
    <property type="project" value="InterPro"/>
</dbReference>
<evidence type="ECO:0000256" key="6">
    <source>
        <dbReference type="ARBA" id="ARBA00022801"/>
    </source>
</evidence>
<keyword evidence="3" id="KW-0540">Nuclease</keyword>
<gene>
    <name evidence="8" type="ORF">SAMN02910291_01492</name>
</gene>
<dbReference type="Gene3D" id="3.40.390.30">
    <property type="entry name" value="Metalloproteases ('zincins'), catalytic domain"/>
    <property type="match status" value="1"/>
</dbReference>
<keyword evidence="6" id="KW-0378">Hydrolase</keyword>
<dbReference type="EMBL" id="FPIW01000023">
    <property type="protein sequence ID" value="SFW48616.1"/>
    <property type="molecule type" value="Genomic_DNA"/>
</dbReference>
<comment type="similarity">
    <text evidence="2">Belongs to the endoribonuclease YbeY family.</text>
</comment>
<dbReference type="AlphaFoldDB" id="A0AA94L285"/>
<comment type="cofactor">
    <cofactor evidence="1">
        <name>Zn(2+)</name>
        <dbReference type="ChEBI" id="CHEBI:29105"/>
    </cofactor>
</comment>
<evidence type="ECO:0000256" key="2">
    <source>
        <dbReference type="ARBA" id="ARBA00010875"/>
    </source>
</evidence>
<protein>
    <submittedName>
        <fullName evidence="8">Probable rRNA maturation factor</fullName>
    </submittedName>
</protein>
<comment type="caution">
    <text evidence="8">The sequence shown here is derived from an EMBL/GenBank/DDBJ whole genome shotgun (WGS) entry which is preliminary data.</text>
</comment>
<dbReference type="InterPro" id="IPR002036">
    <property type="entry name" value="YbeY"/>
</dbReference>
<keyword evidence="5" id="KW-0255">Endonuclease</keyword>
<sequence>MKPHPEAVRVFRRYPSGCALAPLHWRQMRTALHAMLTVPSAPGEAQAPEGVELYLLDDASVARANAGHLGCTGPTNILSFPGGSGSPGALLLSLDTLRRECLLYGQDPAEHAVRLLAHGMGHLRGLDHGPVMDALCERHMEAAWAALCDEEACRST</sequence>
<dbReference type="SUPFAM" id="SSF55486">
    <property type="entry name" value="Metalloproteases ('zincins'), catalytic domain"/>
    <property type="match status" value="1"/>
</dbReference>
<reference evidence="9" key="1">
    <citation type="submission" date="2016-11" db="EMBL/GenBank/DDBJ databases">
        <authorList>
            <person name="Jaros S."/>
            <person name="Januszkiewicz K."/>
            <person name="Wedrychowicz H."/>
        </authorList>
    </citation>
    <scope>NUCLEOTIDE SEQUENCE [LARGE SCALE GENOMIC DNA]</scope>
    <source>
        <strain evidence="9">DSM 7057</strain>
    </source>
</reference>
<keyword evidence="7" id="KW-0862">Zinc</keyword>
<dbReference type="GO" id="GO:0046872">
    <property type="term" value="F:metal ion binding"/>
    <property type="evidence" value="ECO:0007669"/>
    <property type="project" value="UniProtKB-KW"/>
</dbReference>
<proteinExistence type="inferred from homology"/>
<accession>A0AA94L285</accession>
<dbReference type="Proteomes" id="UP000182680">
    <property type="component" value="Unassembled WGS sequence"/>
</dbReference>